<dbReference type="EMBL" id="CP144745">
    <property type="protein sequence ID" value="WVZ50586.1"/>
    <property type="molecule type" value="Genomic_DNA"/>
</dbReference>
<evidence type="ECO:0000313" key="2">
    <source>
        <dbReference type="Proteomes" id="UP001341281"/>
    </source>
</evidence>
<accession>A0AAQ3PP93</accession>
<dbReference type="Proteomes" id="UP001341281">
    <property type="component" value="Chromosome 01"/>
</dbReference>
<feature type="non-terminal residue" evidence="1">
    <location>
        <position position="211"/>
    </location>
</feature>
<gene>
    <name evidence="1" type="ORF">U9M48_001827</name>
</gene>
<evidence type="ECO:0000313" key="1">
    <source>
        <dbReference type="EMBL" id="WVZ50586.1"/>
    </source>
</evidence>
<dbReference type="AlphaFoldDB" id="A0AAQ3PP93"/>
<sequence length="211" mass="23455">PHKRTRASILIHNKLLVPSREKLAQHQPRLISSLPVGAAAAVLLSDSTSHASVHRRGALRLTGPPRYCVTGATRAMAEGHFLSFSHFIQSFATSPAALVHVCCHRFSPDENQNTLPNKNENILPNIDYAWACLDVRLRFGINHCIVLLSVYIYQCIYYAWAVLYNTCISPFGGCCMGRALDGLALSYILCVFRPLARVPWRTAYVRGYNSG</sequence>
<name>A0AAQ3PP93_PASNO</name>
<reference evidence="1 2" key="1">
    <citation type="submission" date="2024-02" db="EMBL/GenBank/DDBJ databases">
        <title>High-quality chromosome-scale genome assembly of Pensacola bahiagrass (Paspalum notatum Flugge var. saurae).</title>
        <authorList>
            <person name="Vega J.M."/>
            <person name="Podio M."/>
            <person name="Orjuela J."/>
            <person name="Siena L.A."/>
            <person name="Pessino S.C."/>
            <person name="Combes M.C."/>
            <person name="Mariac C."/>
            <person name="Albertini E."/>
            <person name="Pupilli F."/>
            <person name="Ortiz J.P.A."/>
            <person name="Leblanc O."/>
        </authorList>
    </citation>
    <scope>NUCLEOTIDE SEQUENCE [LARGE SCALE GENOMIC DNA]</scope>
    <source>
        <strain evidence="1">R1</strain>
        <tissue evidence="1">Leaf</tissue>
    </source>
</reference>
<proteinExistence type="predicted"/>
<protein>
    <submittedName>
        <fullName evidence="1">Uncharacterized protein</fullName>
    </submittedName>
</protein>
<keyword evidence="2" id="KW-1185">Reference proteome</keyword>
<organism evidence="1 2">
    <name type="scientific">Paspalum notatum var. saurae</name>
    <dbReference type="NCBI Taxonomy" id="547442"/>
    <lineage>
        <taxon>Eukaryota</taxon>
        <taxon>Viridiplantae</taxon>
        <taxon>Streptophyta</taxon>
        <taxon>Embryophyta</taxon>
        <taxon>Tracheophyta</taxon>
        <taxon>Spermatophyta</taxon>
        <taxon>Magnoliopsida</taxon>
        <taxon>Liliopsida</taxon>
        <taxon>Poales</taxon>
        <taxon>Poaceae</taxon>
        <taxon>PACMAD clade</taxon>
        <taxon>Panicoideae</taxon>
        <taxon>Andropogonodae</taxon>
        <taxon>Paspaleae</taxon>
        <taxon>Paspalinae</taxon>
        <taxon>Paspalum</taxon>
    </lineage>
</organism>